<keyword evidence="5" id="KW-1185">Reference proteome</keyword>
<dbReference type="EMBL" id="CP016591">
    <property type="protein sequence ID" value="ANY19382.1"/>
    <property type="molecule type" value="Genomic_DNA"/>
</dbReference>
<feature type="signal peptide" evidence="2">
    <location>
        <begin position="1"/>
        <end position="28"/>
    </location>
</feature>
<dbReference type="AlphaFoldDB" id="A0A1B2AB70"/>
<keyword evidence="1" id="KW-0175">Coiled coil</keyword>
<proteinExistence type="predicted"/>
<evidence type="ECO:0000256" key="1">
    <source>
        <dbReference type="SAM" id="Coils"/>
    </source>
</evidence>
<feature type="chain" id="PRO_5008533978" evidence="2">
    <location>
        <begin position="29"/>
        <end position="1044"/>
    </location>
</feature>
<accession>A0A1B2AB70</accession>
<dbReference type="KEGG" id="ado:A6F68_00856"/>
<evidence type="ECO:0000256" key="2">
    <source>
        <dbReference type="SAM" id="SignalP"/>
    </source>
</evidence>
<dbReference type="RefSeq" id="WP_067676743.1">
    <property type="nucleotide sequence ID" value="NZ_CP016591.1"/>
</dbReference>
<gene>
    <name evidence="4" type="ORF">A6F68_00856</name>
</gene>
<dbReference type="PATRIC" id="fig|692370.5.peg.872"/>
<protein>
    <submittedName>
        <fullName evidence="4">CHAT domain protein</fullName>
    </submittedName>
</protein>
<sequence length="1044" mass="110321">MIGVYRKYLAIGSATAALALAGCATVPAAPSSQFSLGRNAGGDPCSASSNWTDPKFGESYAKFADTYSVNCRGAASGAVARVRTFATVAERDAFSATLTCGPVRAVTLDGFDSAVARRCVDPGLGFVAVVVDANRGGMSYQIAAAPNAVGAGYQAARIVAGLDMPADATSDRQPIDVAALEAPTGNFASLDASAGNESLDAILARGTALNFRGLHADASRFLAASLSNLSDSESPVTRAALLLEAGLADSNIQFFGSAEKHFADAGAAIATLDATNQRVLRPKLQSYLGLHALNQRDFQSARRLLAPLVNGSSSTGGALSDPNTLVRLNTAAAGSGDVRSAISLGNEQDKRDAFLNTQAAWALSVAELSLGNVAGADAALDRAQERFDQLRDTLRAERTRDEGTMWLSARLARQRGRIEAARGDYDAAFRSFDSAIADLTRGALARSGTGTEPAIAEFQLERAALVARAGRPQAEVDAAYEKAVDALLLARDESAAFSTSALRPYLDRLAERMEAGDEAAAARYFQALQVRGEPGAARQISQLQTIVAADGVTGGMLRDLEELQRELTETSLLIAEARESGQPTAELDQRRADVQARYFDLDAKIQADARLSPVSTRPADLAEVQGALRDSEAYVRFNEIGDRIYGVLIEKGKAHAIRPQQDVNDVLLVSKRLRDSIDGGIEFGRVPEFSVTNAVVLYRILFGAVDQVLKSKSELVIDGGQVLGGLSPAVLITDPQGALRFTRQADKLDYTGIDFLAKRMSSSVAISPRSFISSRTLAPSKATQPLIGFASPEPLSSLSSPQGLIRVGPCLLAPAQIGELSNRFAPIPAREIQLAANALNIGTAPVISDAAFTDTEMLRRGASDGDLSNYKILHFATHGLTEGQFGCPEAPAALLTSLGQGGSDMLLSFDEIAKLRLDANLVVLSACETASAIGERALRLSGEAQPGATLEGLVRAFFSANARAVLATYWETSNRGDSEVFMQRFYESGRTADIATALNTAQRDLMSERDSSHPFFWGGFFVVGDTKNSMLAGAPTQVAAVTKR</sequence>
<dbReference type="STRING" id="692370.A6F68_00856"/>
<feature type="domain" description="CHAT" evidence="3">
    <location>
        <begin position="697"/>
        <end position="1025"/>
    </location>
</feature>
<keyword evidence="2" id="KW-0732">Signal</keyword>
<dbReference type="Pfam" id="PF12770">
    <property type="entry name" value="CHAT"/>
    <property type="match status" value="1"/>
</dbReference>
<dbReference type="Proteomes" id="UP000092932">
    <property type="component" value="Chromosome"/>
</dbReference>
<name>A0A1B2AB70_9SPHN</name>
<evidence type="ECO:0000259" key="3">
    <source>
        <dbReference type="Pfam" id="PF12770"/>
    </source>
</evidence>
<reference evidence="4 5" key="1">
    <citation type="submission" date="2016-07" db="EMBL/GenBank/DDBJ databases">
        <title>Complete genome sequence of Altererythrobacter dongtanensis KCTC 22672, a type strain with esterase isolated from tidal flat.</title>
        <authorList>
            <person name="Cheng H."/>
            <person name="Wu Y.-H."/>
            <person name="Zhou P."/>
            <person name="Huo Y.-Y."/>
            <person name="Wang C.-S."/>
            <person name="Xu X.-W."/>
        </authorList>
    </citation>
    <scope>NUCLEOTIDE SEQUENCE [LARGE SCALE GENOMIC DNA]</scope>
    <source>
        <strain evidence="4 5">KCTC 22672</strain>
    </source>
</reference>
<evidence type="ECO:0000313" key="5">
    <source>
        <dbReference type="Proteomes" id="UP000092932"/>
    </source>
</evidence>
<dbReference type="InterPro" id="IPR024983">
    <property type="entry name" value="CHAT_dom"/>
</dbReference>
<dbReference type="PROSITE" id="PS51257">
    <property type="entry name" value="PROKAR_LIPOPROTEIN"/>
    <property type="match status" value="1"/>
</dbReference>
<organism evidence="4 5">
    <name type="scientific">Tsuneonella dongtanensis</name>
    <dbReference type="NCBI Taxonomy" id="692370"/>
    <lineage>
        <taxon>Bacteria</taxon>
        <taxon>Pseudomonadati</taxon>
        <taxon>Pseudomonadota</taxon>
        <taxon>Alphaproteobacteria</taxon>
        <taxon>Sphingomonadales</taxon>
        <taxon>Erythrobacteraceae</taxon>
        <taxon>Tsuneonella</taxon>
    </lineage>
</organism>
<feature type="coiled-coil region" evidence="1">
    <location>
        <begin position="373"/>
        <end position="400"/>
    </location>
</feature>
<evidence type="ECO:0000313" key="4">
    <source>
        <dbReference type="EMBL" id="ANY19382.1"/>
    </source>
</evidence>